<evidence type="ECO:0000256" key="4">
    <source>
        <dbReference type="ARBA" id="ARBA00022801"/>
    </source>
</evidence>
<dbReference type="PANTHER" id="PTHR42776">
    <property type="entry name" value="SERINE PEPTIDASE S9 FAMILY MEMBER"/>
    <property type="match status" value="1"/>
</dbReference>
<dbReference type="SUPFAM" id="SSF82171">
    <property type="entry name" value="DPP6 N-terminal domain-like"/>
    <property type="match status" value="1"/>
</dbReference>
<dbReference type="EMBL" id="KV453843">
    <property type="protein sequence ID" value="ODV89638.1"/>
    <property type="molecule type" value="Genomic_DNA"/>
</dbReference>
<dbReference type="GO" id="GO:0006508">
    <property type="term" value="P:proteolysis"/>
    <property type="evidence" value="ECO:0007669"/>
    <property type="project" value="UniProtKB-KW"/>
</dbReference>
<dbReference type="GO" id="GO:0004252">
    <property type="term" value="F:serine-type endopeptidase activity"/>
    <property type="evidence" value="ECO:0007669"/>
    <property type="project" value="TreeGrafter"/>
</dbReference>
<organism evidence="9 10">
    <name type="scientific">Tortispora caseinolytica NRRL Y-17796</name>
    <dbReference type="NCBI Taxonomy" id="767744"/>
    <lineage>
        <taxon>Eukaryota</taxon>
        <taxon>Fungi</taxon>
        <taxon>Dikarya</taxon>
        <taxon>Ascomycota</taxon>
        <taxon>Saccharomycotina</taxon>
        <taxon>Trigonopsidomycetes</taxon>
        <taxon>Trigonopsidales</taxon>
        <taxon>Trigonopsidaceae</taxon>
        <taxon>Tortispora</taxon>
    </lineage>
</organism>
<dbReference type="SUPFAM" id="SSF53474">
    <property type="entry name" value="alpha/beta-Hydrolases"/>
    <property type="match status" value="1"/>
</dbReference>
<evidence type="ECO:0000259" key="8">
    <source>
        <dbReference type="Pfam" id="PF00326"/>
    </source>
</evidence>
<proteinExistence type="inferred from homology"/>
<dbReference type="InterPro" id="IPR029058">
    <property type="entry name" value="AB_hydrolase_fold"/>
</dbReference>
<evidence type="ECO:0000256" key="2">
    <source>
        <dbReference type="ARBA" id="ARBA00022670"/>
    </source>
</evidence>
<dbReference type="Proteomes" id="UP000095023">
    <property type="component" value="Unassembled WGS sequence"/>
</dbReference>
<keyword evidence="3 7" id="KW-0732">Signal</keyword>
<evidence type="ECO:0000256" key="1">
    <source>
        <dbReference type="ARBA" id="ARBA00010040"/>
    </source>
</evidence>
<gene>
    <name evidence="9" type="ORF">CANCADRAFT_46053</name>
</gene>
<evidence type="ECO:0000256" key="7">
    <source>
        <dbReference type="SAM" id="SignalP"/>
    </source>
</evidence>
<evidence type="ECO:0000313" key="10">
    <source>
        <dbReference type="Proteomes" id="UP000095023"/>
    </source>
</evidence>
<keyword evidence="2" id="KW-0645">Protease</keyword>
<dbReference type="InterPro" id="IPR001375">
    <property type="entry name" value="Peptidase_S9_cat"/>
</dbReference>
<keyword evidence="4" id="KW-0378">Hydrolase</keyword>
<protein>
    <recommendedName>
        <fullName evidence="6">Dipeptidyl-peptidase V</fullName>
    </recommendedName>
</protein>
<dbReference type="OrthoDB" id="416344at2759"/>
<dbReference type="Pfam" id="PF00326">
    <property type="entry name" value="Peptidase_S9"/>
    <property type="match status" value="1"/>
</dbReference>
<keyword evidence="5" id="KW-0720">Serine protease</keyword>
<reference evidence="10" key="1">
    <citation type="submission" date="2016-02" db="EMBL/GenBank/DDBJ databases">
        <title>Comparative genomics of biotechnologically important yeasts.</title>
        <authorList>
            <consortium name="DOE Joint Genome Institute"/>
            <person name="Riley R."/>
            <person name="Haridas S."/>
            <person name="Wolfe K.H."/>
            <person name="Lopes M.R."/>
            <person name="Hittinger C.T."/>
            <person name="Goker M."/>
            <person name="Salamov A."/>
            <person name="Wisecaver J."/>
            <person name="Long T.M."/>
            <person name="Aerts A.L."/>
            <person name="Barry K."/>
            <person name="Choi C."/>
            <person name="Clum A."/>
            <person name="Coughlan A.Y."/>
            <person name="Deshpande S."/>
            <person name="Douglass A.P."/>
            <person name="Hanson S.J."/>
            <person name="Klenk H.-P."/>
            <person name="Labutti K."/>
            <person name="Lapidus A."/>
            <person name="Lindquist E."/>
            <person name="Lipzen A."/>
            <person name="Meier-Kolthoff J.P."/>
            <person name="Ohm R.A."/>
            <person name="Otillar R.P."/>
            <person name="Pangilinan J."/>
            <person name="Peng Y."/>
            <person name="Rokas A."/>
            <person name="Rosa C.A."/>
            <person name="Scheuner C."/>
            <person name="Sibirny A.A."/>
            <person name="Slot J.C."/>
            <person name="Stielow J.B."/>
            <person name="Sun H."/>
            <person name="Kurtzman C.P."/>
            <person name="Blackwell M."/>
            <person name="Jeffries T.W."/>
            <person name="Grigoriev I.V."/>
        </authorList>
    </citation>
    <scope>NUCLEOTIDE SEQUENCE [LARGE SCALE GENOMIC DNA]</scope>
    <source>
        <strain evidence="10">NRRL Y-17796</strain>
    </source>
</reference>
<evidence type="ECO:0000256" key="3">
    <source>
        <dbReference type="ARBA" id="ARBA00022729"/>
    </source>
</evidence>
<accession>A0A1E4TDA7</accession>
<feature type="signal peptide" evidence="7">
    <location>
        <begin position="1"/>
        <end position="20"/>
    </location>
</feature>
<comment type="similarity">
    <text evidence="1">Belongs to the peptidase S9C family.</text>
</comment>
<dbReference type="PANTHER" id="PTHR42776:SF13">
    <property type="entry name" value="DIPEPTIDYL-PEPTIDASE 5"/>
    <property type="match status" value="1"/>
</dbReference>
<feature type="domain" description="Peptidase S9 prolyl oligopeptidase catalytic" evidence="8">
    <location>
        <begin position="472"/>
        <end position="683"/>
    </location>
</feature>
<evidence type="ECO:0000256" key="5">
    <source>
        <dbReference type="ARBA" id="ARBA00022825"/>
    </source>
</evidence>
<dbReference type="AlphaFoldDB" id="A0A1E4TDA7"/>
<name>A0A1E4TDA7_9ASCO</name>
<evidence type="ECO:0000313" key="9">
    <source>
        <dbReference type="EMBL" id="ODV89638.1"/>
    </source>
</evidence>
<dbReference type="Gene3D" id="3.40.50.1820">
    <property type="entry name" value="alpha/beta hydrolase"/>
    <property type="match status" value="1"/>
</dbReference>
<evidence type="ECO:0000256" key="6">
    <source>
        <dbReference type="ARBA" id="ARBA00032829"/>
    </source>
</evidence>
<dbReference type="FunFam" id="3.40.50.1820:FF:000028">
    <property type="entry name" value="S9 family peptidase"/>
    <property type="match status" value="1"/>
</dbReference>
<keyword evidence="10" id="KW-1185">Reference proteome</keyword>
<feature type="chain" id="PRO_5009163151" description="Dipeptidyl-peptidase V" evidence="7">
    <location>
        <begin position="21"/>
        <end position="717"/>
    </location>
</feature>
<sequence length="717" mass="80264">MRTATAAKLLIWACAGFARAIQEPLKADALNSLDVITPETVIESEKVSIPLVNPSGTLALYTKQGYSFDRHSAYSHLYCLNVSAKSSIKIADGIDEFAWASDSSILFLNGTPSTLYTLSIIDPRDPVELRHFNGSLSQMQSFVSGDSVHVIAYGKSDLSGNLINPNDASPYSSGLVFDRLYARYWDVVVNQTQKNQVFMLELVISEPSVSLKTDLINPLAPYNIELYEENSLVADMGPDFFAVVARSSYDMSRNTTSYVYIVPYNGSKPLSFGIDHLGSSASPSIGPDNLVSYIRRSNPLYESGQTAVMLWDVVKNETWQILREWDRPTVSLSWHTDTLLLIGEDRGTQALYSADPYDTTSDKPNEIVAGNFSVSSVTAYSQGLLYRATSFFESEYIGYLVPSKDLTYKDELLILPAVSTKPRFDSFWFHGSRRILNHAYLVHPSGFDKTKKYPLIMLIHGGPESAWHNEWSRRWNPAAFADSLNAVVLLVNPTGSTGYGQAFTQSIKNNWGSLPYVDLVLGLKHAVRVYDYIDESRAAIAGASFGGYMANWIQGNDLGRAVNAIVCHDGITSLSNVMATDQLYFPLWEFGGTPWDQEIDNSYFIYDPLRLVHNWATPQMVIHSSLDYRIPVSEGFMAFNALQMRQVPSKLLYFPDECHWVLKPENSLKWHREVLGFLKPYLSHSDAAKLRVSDVHNDYQLEDMEDYSVLFKSAAIA</sequence>